<dbReference type="GO" id="GO:0006508">
    <property type="term" value="P:proteolysis"/>
    <property type="evidence" value="ECO:0007669"/>
    <property type="project" value="UniProtKB-KW"/>
</dbReference>
<evidence type="ECO:0000256" key="5">
    <source>
        <dbReference type="ARBA" id="ARBA00022801"/>
    </source>
</evidence>
<reference evidence="10" key="1">
    <citation type="submission" date="2019-08" db="EMBL/GenBank/DDBJ databases">
        <authorList>
            <person name="Kucharzyk K."/>
            <person name="Murdoch R.W."/>
            <person name="Higgins S."/>
            <person name="Loffler F."/>
        </authorList>
    </citation>
    <scope>NUCLEOTIDE SEQUENCE</scope>
</reference>
<proteinExistence type="predicted"/>
<evidence type="ECO:0000256" key="2">
    <source>
        <dbReference type="ARBA" id="ARBA00001947"/>
    </source>
</evidence>
<keyword evidence="6" id="KW-0862">Zinc</keyword>
<evidence type="ECO:0000256" key="6">
    <source>
        <dbReference type="ARBA" id="ARBA00022833"/>
    </source>
</evidence>
<dbReference type="PANTHER" id="PTHR43501:SF1">
    <property type="entry name" value="CYTOSOL NON-SPECIFIC DIPEPTIDASE"/>
    <property type="match status" value="1"/>
</dbReference>
<keyword evidence="7" id="KW-0482">Metalloprotease</keyword>
<evidence type="ECO:0000256" key="8">
    <source>
        <dbReference type="ARBA" id="ARBA00023285"/>
    </source>
</evidence>
<comment type="cofactor">
    <cofactor evidence="2">
        <name>Zn(2+)</name>
        <dbReference type="ChEBI" id="CHEBI:29105"/>
    </cofactor>
</comment>
<dbReference type="PRINTS" id="PR00934">
    <property type="entry name" value="XHISDIPTASE"/>
</dbReference>
<dbReference type="FunFam" id="3.40.630.10:FF:000015">
    <property type="entry name" value="Aminoacyl-histidine dipeptidase PepD"/>
    <property type="match status" value="1"/>
</dbReference>
<dbReference type="EC" id="3.4.13.18" evidence="10"/>
<keyword evidence="10" id="KW-0224">Dipeptidase</keyword>
<sequence>MAVLDQLEPKKVFQFFEEMCAVPHGSGNTKAVSDWCAEFAKKRGLEYHQDAANNIIIIKEATAGYEKAEPVILQGHLDMVCEKIPECAKDMAKEGLDLAVDGDQVLAKGTTLGGDDGIAVAMAMAVLDADDLAHPRIEAVFTVDEEIGMLGAQALDVSPLKGRKLLNLDSEAEGIFTVSCAGGNMTRCTIPVQRSDFVGSALTVTVSGLIGGHSGQEINKGRGNSSLLMGRGLLAMSQATELRLVTVNGGSKDNAIPRETTATVLVADEQKARAAAERLDAALRNEYRVTDKDVTLTVTSGKAKTITCGSVIDTLHSAVSVHPSGDRPITRTTAMSDARPVWTFPDPIFSHLSSYHVISATPDA</sequence>
<dbReference type="InterPro" id="IPR011650">
    <property type="entry name" value="Peptidase_M20_dimer"/>
</dbReference>
<keyword evidence="8" id="KW-0170">Cobalt</keyword>
<dbReference type="EMBL" id="VSSQ01013319">
    <property type="protein sequence ID" value="MPM51236.1"/>
    <property type="molecule type" value="Genomic_DNA"/>
</dbReference>
<evidence type="ECO:0000313" key="10">
    <source>
        <dbReference type="EMBL" id="MPM51236.1"/>
    </source>
</evidence>
<accession>A0A645AE51</accession>
<dbReference type="Gene3D" id="3.40.630.10">
    <property type="entry name" value="Zn peptidases"/>
    <property type="match status" value="1"/>
</dbReference>
<evidence type="ECO:0000256" key="7">
    <source>
        <dbReference type="ARBA" id="ARBA00023049"/>
    </source>
</evidence>
<keyword evidence="4" id="KW-0479">Metal-binding</keyword>
<dbReference type="GO" id="GO:0046872">
    <property type="term" value="F:metal ion binding"/>
    <property type="evidence" value="ECO:0007669"/>
    <property type="project" value="UniProtKB-KW"/>
</dbReference>
<evidence type="ECO:0000256" key="4">
    <source>
        <dbReference type="ARBA" id="ARBA00022723"/>
    </source>
</evidence>
<evidence type="ECO:0000259" key="9">
    <source>
        <dbReference type="Pfam" id="PF07687"/>
    </source>
</evidence>
<evidence type="ECO:0000256" key="3">
    <source>
        <dbReference type="ARBA" id="ARBA00022670"/>
    </source>
</evidence>
<dbReference type="InterPro" id="IPR001160">
    <property type="entry name" value="Peptidase_M20C"/>
</dbReference>
<protein>
    <submittedName>
        <fullName evidence="10">Cytosol non-specific dipeptidase</fullName>
        <ecNumber evidence="10">3.4.13.18</ecNumber>
    </submittedName>
</protein>
<feature type="domain" description="Peptidase M20 dimerisation" evidence="9">
    <location>
        <begin position="206"/>
        <end position="288"/>
    </location>
</feature>
<dbReference type="SUPFAM" id="SSF53187">
    <property type="entry name" value="Zn-dependent exopeptidases"/>
    <property type="match status" value="1"/>
</dbReference>
<dbReference type="GO" id="GO:0005829">
    <property type="term" value="C:cytosol"/>
    <property type="evidence" value="ECO:0007669"/>
    <property type="project" value="TreeGrafter"/>
</dbReference>
<comment type="caution">
    <text evidence="10">The sequence shown here is derived from an EMBL/GenBank/DDBJ whole genome shotgun (WGS) entry which is preliminary data.</text>
</comment>
<dbReference type="AlphaFoldDB" id="A0A645AE51"/>
<dbReference type="PANTHER" id="PTHR43501">
    <property type="entry name" value="CYTOSOL NON-SPECIFIC DIPEPTIDASE"/>
    <property type="match status" value="1"/>
</dbReference>
<organism evidence="10">
    <name type="scientific">bioreactor metagenome</name>
    <dbReference type="NCBI Taxonomy" id="1076179"/>
    <lineage>
        <taxon>unclassified sequences</taxon>
        <taxon>metagenomes</taxon>
        <taxon>ecological metagenomes</taxon>
    </lineage>
</organism>
<comment type="cofactor">
    <cofactor evidence="1">
        <name>Co(2+)</name>
        <dbReference type="ChEBI" id="CHEBI:48828"/>
    </cofactor>
</comment>
<dbReference type="Pfam" id="PF07687">
    <property type="entry name" value="M20_dimer"/>
    <property type="match status" value="1"/>
</dbReference>
<keyword evidence="3" id="KW-0645">Protease</keyword>
<gene>
    <name evidence="10" type="primary">pepD_26</name>
    <name evidence="10" type="ORF">SDC9_97984</name>
</gene>
<keyword evidence="5 10" id="KW-0378">Hydrolase</keyword>
<evidence type="ECO:0000256" key="1">
    <source>
        <dbReference type="ARBA" id="ARBA00001941"/>
    </source>
</evidence>
<dbReference type="GO" id="GO:0070573">
    <property type="term" value="F:metallodipeptidase activity"/>
    <property type="evidence" value="ECO:0007669"/>
    <property type="project" value="TreeGrafter"/>
</dbReference>
<name>A0A645AE51_9ZZZZ</name>